<dbReference type="AlphaFoldDB" id="A0AAP0F9S8"/>
<proteinExistence type="predicted"/>
<dbReference type="InterPro" id="IPR046848">
    <property type="entry name" value="E_motif"/>
</dbReference>
<evidence type="ECO:0000259" key="1">
    <source>
        <dbReference type="Pfam" id="PF14432"/>
    </source>
</evidence>
<evidence type="ECO:0000313" key="3">
    <source>
        <dbReference type="Proteomes" id="UP001420932"/>
    </source>
</evidence>
<dbReference type="GO" id="GO:0008270">
    <property type="term" value="F:zinc ion binding"/>
    <property type="evidence" value="ECO:0007669"/>
    <property type="project" value="InterPro"/>
</dbReference>
<dbReference type="Pfam" id="PF14432">
    <property type="entry name" value="DYW_deaminase"/>
    <property type="match status" value="1"/>
</dbReference>
<dbReference type="EMBL" id="JBBNAF010000010">
    <property type="protein sequence ID" value="KAK9106507.1"/>
    <property type="molecule type" value="Genomic_DNA"/>
</dbReference>
<keyword evidence="3" id="KW-1185">Reference proteome</keyword>
<dbReference type="InterPro" id="IPR032867">
    <property type="entry name" value="DYW_dom"/>
</dbReference>
<evidence type="ECO:0000313" key="2">
    <source>
        <dbReference type="EMBL" id="KAK9106507.1"/>
    </source>
</evidence>
<sequence>MYATAGRWDAVKELREMMENKGIKKEAGCSWLQIKSKLYTFVAGGCTKFRSSVEFKMYWDKLENSMKELGYIPDTSVVLHNVDEELKASWVCGHSERLAALAYAIICGASRAAPPAWSIVLIGLGWLPHDSHL</sequence>
<dbReference type="Proteomes" id="UP001420932">
    <property type="component" value="Unassembled WGS sequence"/>
</dbReference>
<reference evidence="2 3" key="1">
    <citation type="submission" date="2024-01" db="EMBL/GenBank/DDBJ databases">
        <title>Genome assemblies of Stephania.</title>
        <authorList>
            <person name="Yang L."/>
        </authorList>
    </citation>
    <scope>NUCLEOTIDE SEQUENCE [LARGE SCALE GENOMIC DNA]</scope>
    <source>
        <strain evidence="2">YNDBR</strain>
        <tissue evidence="2">Leaf</tissue>
    </source>
</reference>
<feature type="domain" description="DYW" evidence="1">
    <location>
        <begin position="70"/>
        <end position="112"/>
    </location>
</feature>
<name>A0AAP0F9S8_9MAGN</name>
<accession>A0AAP0F9S8</accession>
<protein>
    <recommendedName>
        <fullName evidence="1">DYW domain-containing protein</fullName>
    </recommendedName>
</protein>
<comment type="caution">
    <text evidence="2">The sequence shown here is derived from an EMBL/GenBank/DDBJ whole genome shotgun (WGS) entry which is preliminary data.</text>
</comment>
<dbReference type="Pfam" id="PF20431">
    <property type="entry name" value="E_motif"/>
    <property type="match status" value="1"/>
</dbReference>
<gene>
    <name evidence="2" type="ORF">Syun_022518</name>
</gene>
<organism evidence="2 3">
    <name type="scientific">Stephania yunnanensis</name>
    <dbReference type="NCBI Taxonomy" id="152371"/>
    <lineage>
        <taxon>Eukaryota</taxon>
        <taxon>Viridiplantae</taxon>
        <taxon>Streptophyta</taxon>
        <taxon>Embryophyta</taxon>
        <taxon>Tracheophyta</taxon>
        <taxon>Spermatophyta</taxon>
        <taxon>Magnoliopsida</taxon>
        <taxon>Ranunculales</taxon>
        <taxon>Menispermaceae</taxon>
        <taxon>Menispermoideae</taxon>
        <taxon>Cissampelideae</taxon>
        <taxon>Stephania</taxon>
    </lineage>
</organism>